<keyword evidence="8" id="KW-0967">Endosome</keyword>
<dbReference type="PRINTS" id="PR00019">
    <property type="entry name" value="LEURICHRPT"/>
</dbReference>
<evidence type="ECO:0000256" key="1">
    <source>
        <dbReference type="ARBA" id="ARBA00004177"/>
    </source>
</evidence>
<evidence type="ECO:0000256" key="8">
    <source>
        <dbReference type="ARBA" id="ARBA00022753"/>
    </source>
</evidence>
<dbReference type="GO" id="GO:0051607">
    <property type="term" value="P:defense response to virus"/>
    <property type="evidence" value="ECO:0007669"/>
    <property type="project" value="TreeGrafter"/>
</dbReference>
<dbReference type="SUPFAM" id="SSF52058">
    <property type="entry name" value="L domain-like"/>
    <property type="match status" value="1"/>
</dbReference>
<dbReference type="SUPFAM" id="SSF52047">
    <property type="entry name" value="RNI-like"/>
    <property type="match status" value="1"/>
</dbReference>
<dbReference type="InterPro" id="IPR035897">
    <property type="entry name" value="Toll_tir_struct_dom_sf"/>
</dbReference>
<dbReference type="SMART" id="SM00082">
    <property type="entry name" value="LRRCT"/>
    <property type="match status" value="1"/>
</dbReference>
<sequence>MSSRSLNILLLILVICYVHGLPNVDSNRRTLPCDIKEEDGSSAVFDCRNRKLKKIPLPFKYSFFSTKLLLSQNFIKAVSAESFLPWQNITKIDLSLNPNVKLDKADMRSKGLDISTNTFSSLTKLEELILNSNYLCDIPTGMPDSLRILHLNYNYIFSANKGSLQGLKHLDKLYLGYNCYYGNECNVNFTIEDGAFADFRQLTVLSLSFNNLASVPSMLPSSLRELDLSNNKIKIIRKEDFHNLVNLEILKLGGNCPRCFNAPYPCEPCIGQSPIEIEPLAFRNLKNLTELHLDNTSLNAIPAIWFQNTTRLKFLNLRQNYLAKEMTSAVFLHNLPALQILDLSFNYVIRSYPSFINMSDNFSKLSSLREIYIQGYVFKEITPACLAPLKKLNTLNIIDFRVNFIRQVDLQVFEEFSNLSVIYLSRNRIAPYTKRNNEEIDHEAIQYASLDYFGSRYGLNDFTEYTFGNRRSNQLRKPQCSSYGKILDLSFNSVFFIDANQFKSFTNISCLNLSSNNIDQDLNGTEFIHLPNLKYLDLSKNKLDFDSSSAFQEVPLLNVLDLSYNKAYFVVEGVTHNLKFIENLHNLKVLNLSWNEISTLTEAQLKSQSLNELRFTGNRLDVLWKNGDRRYLNIFQNFYNLTLLDISHNKLHVLSNNILGRLPKSLIELYLNNNLLSEFGWEKLKLFKDLKILDLSENQITSVISKLTNYTISLTTLILKKNRIAQLPDGFLHQGSNLAKIDISYNNLQNIDKAIFLSNNDIYLNVLKLKGNPFDCTCEITDFIIWINANNVTIPQLATDVHCVSPINKKGSGIIYFDLQACSLNSTSMLLFFMTFTLIILLTALPVMKHLFYWDCWYIYNFLLAQLTIRKMCRSTAPYDAYVSYDTKDDAVSDWVFNELCHHLEDKGDTRRALLCIEERDWEPGKAVIDNILQSIDQSKKTLFVLTKKYVKSGKFKTAFYLALQKLMDENMDVIIFILLQPVLQSSQYLRLRKKICKSSILEWPKNPHAEDLFWQRLRNVLLTDNCSRYNNFYTDFIIL</sequence>
<dbReference type="PANTHER" id="PTHR47410">
    <property type="entry name" value="TOLL-LIKE RECEPTOR 7-RELATED"/>
    <property type="match status" value="1"/>
</dbReference>
<dbReference type="GO" id="GO:0038187">
    <property type="term" value="F:pattern recognition receptor activity"/>
    <property type="evidence" value="ECO:0007669"/>
    <property type="project" value="TreeGrafter"/>
</dbReference>
<keyword evidence="12" id="KW-0675">Receptor</keyword>
<dbReference type="OrthoDB" id="10006997at2759"/>
<evidence type="ECO:0000256" key="12">
    <source>
        <dbReference type="ARBA" id="ARBA00023170"/>
    </source>
</evidence>
<reference evidence="19" key="2">
    <citation type="submission" date="2025-09" db="UniProtKB">
        <authorList>
            <consortium name="Ensembl"/>
        </authorList>
    </citation>
    <scope>IDENTIFICATION</scope>
</reference>
<evidence type="ECO:0000256" key="4">
    <source>
        <dbReference type="ARBA" id="ARBA00022614"/>
    </source>
</evidence>
<evidence type="ECO:0000313" key="19">
    <source>
        <dbReference type="Ensembl" id="ENSLLEP00000005732.1"/>
    </source>
</evidence>
<keyword evidence="13" id="KW-0325">Glycoprotein</keyword>
<dbReference type="SUPFAM" id="SSF52200">
    <property type="entry name" value="Toll/Interleukin receptor TIR domain"/>
    <property type="match status" value="1"/>
</dbReference>
<dbReference type="GO" id="GO:0045087">
    <property type="term" value="P:innate immune response"/>
    <property type="evidence" value="ECO:0007669"/>
    <property type="project" value="UniProtKB-KW"/>
</dbReference>
<dbReference type="GO" id="GO:1902533">
    <property type="term" value="P:positive regulation of intracellular signal transduction"/>
    <property type="evidence" value="ECO:0007669"/>
    <property type="project" value="UniProtKB-ARBA"/>
</dbReference>
<accession>A0A8C5LXA4</accession>
<keyword evidence="9" id="KW-0391">Immunity</keyword>
<evidence type="ECO:0000256" key="7">
    <source>
        <dbReference type="ARBA" id="ARBA00022737"/>
    </source>
</evidence>
<dbReference type="InterPro" id="IPR032675">
    <property type="entry name" value="LRR_dom_sf"/>
</dbReference>
<evidence type="ECO:0000256" key="11">
    <source>
        <dbReference type="ARBA" id="ARBA00023136"/>
    </source>
</evidence>
<dbReference type="GO" id="GO:0007249">
    <property type="term" value="P:canonical NF-kappaB signal transduction"/>
    <property type="evidence" value="ECO:0007669"/>
    <property type="project" value="TreeGrafter"/>
</dbReference>
<evidence type="ECO:0000256" key="3">
    <source>
        <dbReference type="ARBA" id="ARBA00022588"/>
    </source>
</evidence>
<evidence type="ECO:0000256" key="9">
    <source>
        <dbReference type="ARBA" id="ARBA00022859"/>
    </source>
</evidence>
<evidence type="ECO:0000256" key="17">
    <source>
        <dbReference type="SAM" id="SignalP"/>
    </source>
</evidence>
<evidence type="ECO:0000256" key="6">
    <source>
        <dbReference type="ARBA" id="ARBA00022729"/>
    </source>
</evidence>
<dbReference type="Pfam" id="PF13855">
    <property type="entry name" value="LRR_8"/>
    <property type="match status" value="4"/>
</dbReference>
<dbReference type="SMR" id="A0A8C5LXA4"/>
<proteinExistence type="inferred from homology"/>
<evidence type="ECO:0000256" key="10">
    <source>
        <dbReference type="ARBA" id="ARBA00022989"/>
    </source>
</evidence>
<keyword evidence="6 17" id="KW-0732">Signal</keyword>
<keyword evidence="7" id="KW-0677">Repeat</keyword>
<dbReference type="PROSITE" id="PS51450">
    <property type="entry name" value="LRR"/>
    <property type="match status" value="4"/>
</dbReference>
<comment type="similarity">
    <text evidence="2">Belongs to the Toll-like receptor family.</text>
</comment>
<evidence type="ECO:0000256" key="14">
    <source>
        <dbReference type="ARBA" id="ARBA00023198"/>
    </source>
</evidence>
<evidence type="ECO:0000256" key="13">
    <source>
        <dbReference type="ARBA" id="ARBA00023180"/>
    </source>
</evidence>
<dbReference type="GO" id="GO:0006954">
    <property type="term" value="P:inflammatory response"/>
    <property type="evidence" value="ECO:0007669"/>
    <property type="project" value="UniProtKB-KW"/>
</dbReference>
<dbReference type="PROSITE" id="PS50104">
    <property type="entry name" value="TIR"/>
    <property type="match status" value="1"/>
</dbReference>
<protein>
    <recommendedName>
        <fullName evidence="18">TIR domain-containing protein</fullName>
    </recommendedName>
</protein>
<organism evidence="19 20">
    <name type="scientific">Leptobrachium leishanense</name>
    <name type="common">Leishan spiny toad</name>
    <dbReference type="NCBI Taxonomy" id="445787"/>
    <lineage>
        <taxon>Eukaryota</taxon>
        <taxon>Metazoa</taxon>
        <taxon>Chordata</taxon>
        <taxon>Craniata</taxon>
        <taxon>Vertebrata</taxon>
        <taxon>Euteleostomi</taxon>
        <taxon>Amphibia</taxon>
        <taxon>Batrachia</taxon>
        <taxon>Anura</taxon>
        <taxon>Pelobatoidea</taxon>
        <taxon>Megophryidae</taxon>
        <taxon>Leptobrachium</taxon>
    </lineage>
</organism>
<dbReference type="InterPro" id="IPR000483">
    <property type="entry name" value="Cys-rich_flank_reg_C"/>
</dbReference>
<dbReference type="FunFam" id="3.40.50.10140:FF:000003">
    <property type="entry name" value="Toll-like receptor 7"/>
    <property type="match status" value="1"/>
</dbReference>
<dbReference type="InterPro" id="IPR000157">
    <property type="entry name" value="TIR_dom"/>
</dbReference>
<feature type="chain" id="PRO_5034887179" description="TIR domain-containing protein" evidence="17">
    <location>
        <begin position="21"/>
        <end position="1040"/>
    </location>
</feature>
<dbReference type="Gene3D" id="3.40.50.10140">
    <property type="entry name" value="Toll/interleukin-1 receptor homology (TIR) domain"/>
    <property type="match status" value="1"/>
</dbReference>
<dbReference type="PANTHER" id="PTHR47410:SF1">
    <property type="entry name" value="TOLL-LIKE RECEPTOR 8"/>
    <property type="match status" value="1"/>
</dbReference>
<name>A0A8C5LXA4_9ANUR</name>
<dbReference type="GeneTree" id="ENSGT00940000160879"/>
<dbReference type="InterPro" id="IPR003591">
    <property type="entry name" value="Leu-rich_rpt_typical-subtyp"/>
</dbReference>
<reference evidence="19" key="1">
    <citation type="submission" date="2025-08" db="UniProtKB">
        <authorList>
            <consortium name="Ensembl"/>
        </authorList>
    </citation>
    <scope>IDENTIFICATION</scope>
</reference>
<dbReference type="GO" id="GO:0032755">
    <property type="term" value="P:positive regulation of interleukin-6 production"/>
    <property type="evidence" value="ECO:0007669"/>
    <property type="project" value="TreeGrafter"/>
</dbReference>
<dbReference type="Proteomes" id="UP000694569">
    <property type="component" value="Unplaced"/>
</dbReference>
<evidence type="ECO:0000256" key="2">
    <source>
        <dbReference type="ARBA" id="ARBA00009634"/>
    </source>
</evidence>
<evidence type="ECO:0000313" key="20">
    <source>
        <dbReference type="Proteomes" id="UP000694569"/>
    </source>
</evidence>
<dbReference type="GO" id="GO:0002224">
    <property type="term" value="P:toll-like receptor signaling pathway"/>
    <property type="evidence" value="ECO:0007669"/>
    <property type="project" value="TreeGrafter"/>
</dbReference>
<dbReference type="InterPro" id="IPR001611">
    <property type="entry name" value="Leu-rich_rpt"/>
</dbReference>
<keyword evidence="14" id="KW-0395">Inflammatory response</keyword>
<dbReference type="SMART" id="SM00255">
    <property type="entry name" value="TIR"/>
    <property type="match status" value="1"/>
</dbReference>
<feature type="domain" description="TIR" evidence="18">
    <location>
        <begin position="877"/>
        <end position="1022"/>
    </location>
</feature>
<dbReference type="Ensembl" id="ENSLLET00000005976.1">
    <property type="protein sequence ID" value="ENSLLEP00000005732.1"/>
    <property type="gene ID" value="ENSLLEG00000003628.1"/>
</dbReference>
<keyword evidence="3" id="KW-0399">Innate immunity</keyword>
<dbReference type="GO" id="GO:0005886">
    <property type="term" value="C:plasma membrane"/>
    <property type="evidence" value="ECO:0007669"/>
    <property type="project" value="TreeGrafter"/>
</dbReference>
<dbReference type="SMART" id="SM00369">
    <property type="entry name" value="LRR_TYP"/>
    <property type="match status" value="11"/>
</dbReference>
<dbReference type="GO" id="GO:0005768">
    <property type="term" value="C:endosome"/>
    <property type="evidence" value="ECO:0007669"/>
    <property type="project" value="UniProtKB-SubCell"/>
</dbReference>
<feature type="transmembrane region" description="Helical" evidence="16">
    <location>
        <begin position="829"/>
        <end position="848"/>
    </location>
</feature>
<comment type="subcellular location">
    <subcellularLocation>
        <location evidence="15">Endomembrane system</location>
        <topology evidence="15">Single-pass type I membrane protein</topology>
    </subcellularLocation>
    <subcellularLocation>
        <location evidence="1">Endosome</location>
    </subcellularLocation>
</comment>
<evidence type="ECO:0000259" key="18">
    <source>
        <dbReference type="PROSITE" id="PS50104"/>
    </source>
</evidence>
<feature type="signal peptide" evidence="17">
    <location>
        <begin position="1"/>
        <end position="20"/>
    </location>
</feature>
<evidence type="ECO:0000256" key="16">
    <source>
        <dbReference type="SAM" id="Phobius"/>
    </source>
</evidence>
<dbReference type="Gene3D" id="3.80.10.10">
    <property type="entry name" value="Ribonuclease Inhibitor"/>
    <property type="match status" value="1"/>
</dbReference>
<keyword evidence="10 16" id="KW-1133">Transmembrane helix</keyword>
<dbReference type="FunFam" id="3.80.10.10:FF:000037">
    <property type="entry name" value="Toll-like receptor 7"/>
    <property type="match status" value="1"/>
</dbReference>
<keyword evidence="5 16" id="KW-0812">Transmembrane</keyword>
<keyword evidence="4" id="KW-0433">Leucine-rich repeat</keyword>
<keyword evidence="11 16" id="KW-0472">Membrane</keyword>
<dbReference type="SMART" id="SM00365">
    <property type="entry name" value="LRR_SD22"/>
    <property type="match status" value="7"/>
</dbReference>
<keyword evidence="20" id="KW-1185">Reference proteome</keyword>
<dbReference type="AlphaFoldDB" id="A0A8C5LXA4"/>
<evidence type="ECO:0000256" key="5">
    <source>
        <dbReference type="ARBA" id="ARBA00022692"/>
    </source>
</evidence>
<evidence type="ECO:0000256" key="15">
    <source>
        <dbReference type="ARBA" id="ARBA00046288"/>
    </source>
</evidence>
<dbReference type="Pfam" id="PF01582">
    <property type="entry name" value="TIR"/>
    <property type="match status" value="1"/>
</dbReference>